<dbReference type="Pfam" id="PF00270">
    <property type="entry name" value="DEAD"/>
    <property type="match status" value="1"/>
</dbReference>
<name>A0ABT4CDF3_9ACTN</name>
<dbReference type="EC" id="3.6.4.-" evidence="9"/>
<dbReference type="InterPro" id="IPR041471">
    <property type="entry name" value="UvrB_inter"/>
</dbReference>
<keyword evidence="3 9" id="KW-0227">DNA damage</keyword>
<dbReference type="RefSeq" id="WP_268111951.1">
    <property type="nucleotide sequence ID" value="NZ_JAPPUX010000003.1"/>
</dbReference>
<evidence type="ECO:0000256" key="8">
    <source>
        <dbReference type="ARBA" id="ARBA00023204"/>
    </source>
</evidence>
<reference evidence="12" key="1">
    <citation type="submission" date="2022-08" db="EMBL/GenBank/DDBJ databases">
        <title>Genome sequencing of Nocardioides sp. STR2.</title>
        <authorList>
            <person name="So Y."/>
        </authorList>
    </citation>
    <scope>NUCLEOTIDE SEQUENCE</scope>
    <source>
        <strain evidence="12">STR2</strain>
    </source>
</reference>
<evidence type="ECO:0000256" key="7">
    <source>
        <dbReference type="ARBA" id="ARBA00023125"/>
    </source>
</evidence>
<evidence type="ECO:0000256" key="9">
    <source>
        <dbReference type="HAMAP-Rule" id="MF_00969"/>
    </source>
</evidence>
<keyword evidence="7 9" id="KW-0238">DNA-binding</keyword>
<dbReference type="SMART" id="SM01058">
    <property type="entry name" value="CarD_TRCF"/>
    <property type="match status" value="1"/>
</dbReference>
<dbReference type="InterPro" id="IPR011545">
    <property type="entry name" value="DEAD/DEAH_box_helicase_dom"/>
</dbReference>
<evidence type="ECO:0000256" key="6">
    <source>
        <dbReference type="ARBA" id="ARBA00022840"/>
    </source>
</evidence>
<evidence type="ECO:0000313" key="13">
    <source>
        <dbReference type="Proteomes" id="UP001074726"/>
    </source>
</evidence>
<evidence type="ECO:0000313" key="12">
    <source>
        <dbReference type="EMBL" id="MCY4726988.1"/>
    </source>
</evidence>
<dbReference type="Pfam" id="PF17757">
    <property type="entry name" value="UvrB_inter"/>
    <property type="match status" value="1"/>
</dbReference>
<dbReference type="InterPro" id="IPR005118">
    <property type="entry name" value="TRCF_C"/>
</dbReference>
<dbReference type="NCBIfam" id="TIGR00580">
    <property type="entry name" value="mfd"/>
    <property type="match status" value="1"/>
</dbReference>
<dbReference type="SMART" id="SM00982">
    <property type="entry name" value="TRCF"/>
    <property type="match status" value="1"/>
</dbReference>
<dbReference type="Proteomes" id="UP001074726">
    <property type="component" value="Unassembled WGS sequence"/>
</dbReference>
<dbReference type="CDD" id="cd17991">
    <property type="entry name" value="DEXHc_TRCF"/>
    <property type="match status" value="1"/>
</dbReference>
<dbReference type="InterPro" id="IPR001650">
    <property type="entry name" value="Helicase_C-like"/>
</dbReference>
<dbReference type="Pfam" id="PF00271">
    <property type="entry name" value="Helicase_C"/>
    <property type="match status" value="1"/>
</dbReference>
<dbReference type="EMBL" id="JAPPUX010000003">
    <property type="protein sequence ID" value="MCY4726988.1"/>
    <property type="molecule type" value="Genomic_DNA"/>
</dbReference>
<comment type="subcellular location">
    <subcellularLocation>
        <location evidence="9">Cytoplasm</location>
    </subcellularLocation>
</comment>
<dbReference type="InterPro" id="IPR036101">
    <property type="entry name" value="CarD-like/TRCF_RID_sf"/>
</dbReference>
<dbReference type="PANTHER" id="PTHR47964:SF1">
    <property type="entry name" value="ATP-DEPENDENT DNA HELICASE HOMOLOG RECG, CHLOROPLASTIC"/>
    <property type="match status" value="1"/>
</dbReference>
<dbReference type="InterPro" id="IPR047112">
    <property type="entry name" value="RecG/Mfd"/>
</dbReference>
<protein>
    <recommendedName>
        <fullName evidence="9">Transcription-repair-coupling factor</fullName>
        <shortName evidence="9">TRCF</shortName>
        <ecNumber evidence="9">3.6.4.-</ecNumber>
    </recommendedName>
</protein>
<feature type="domain" description="Helicase C-terminal" evidence="11">
    <location>
        <begin position="839"/>
        <end position="996"/>
    </location>
</feature>
<dbReference type="InterPro" id="IPR004576">
    <property type="entry name" value="Mfd"/>
</dbReference>
<keyword evidence="4 9" id="KW-0378">Hydrolase</keyword>
<evidence type="ECO:0000256" key="3">
    <source>
        <dbReference type="ARBA" id="ARBA00022763"/>
    </source>
</evidence>
<dbReference type="PROSITE" id="PS51192">
    <property type="entry name" value="HELICASE_ATP_BIND_1"/>
    <property type="match status" value="1"/>
</dbReference>
<comment type="function">
    <text evidence="9">Couples transcription and DNA repair by recognizing RNA polymerase (RNAP) stalled at DNA lesions. Mediates ATP-dependent release of RNAP and its truncated transcript from the DNA, and recruitment of nucleotide excision repair machinery to the damaged site.</text>
</comment>
<dbReference type="Gene3D" id="3.40.50.300">
    <property type="entry name" value="P-loop containing nucleotide triphosphate hydrolases"/>
    <property type="match status" value="2"/>
</dbReference>
<keyword evidence="1 9" id="KW-0963">Cytoplasm</keyword>
<dbReference type="CDD" id="cd18810">
    <property type="entry name" value="SF2_C_TRCF"/>
    <property type="match status" value="1"/>
</dbReference>
<evidence type="ECO:0000256" key="1">
    <source>
        <dbReference type="ARBA" id="ARBA00022490"/>
    </source>
</evidence>
<dbReference type="Pfam" id="PF03461">
    <property type="entry name" value="TRCF"/>
    <property type="match status" value="1"/>
</dbReference>
<dbReference type="Gene3D" id="3.90.1150.50">
    <property type="entry name" value="Transcription-repair-coupling factor, D7 domain"/>
    <property type="match status" value="1"/>
</dbReference>
<comment type="caution">
    <text evidence="12">The sequence shown here is derived from an EMBL/GenBank/DDBJ whole genome shotgun (WGS) entry which is preliminary data.</text>
</comment>
<evidence type="ECO:0000256" key="5">
    <source>
        <dbReference type="ARBA" id="ARBA00022806"/>
    </source>
</evidence>
<evidence type="ECO:0000259" key="11">
    <source>
        <dbReference type="PROSITE" id="PS51194"/>
    </source>
</evidence>
<accession>A0ABT4CDF3</accession>
<dbReference type="SMART" id="SM00490">
    <property type="entry name" value="HELICc"/>
    <property type="match status" value="1"/>
</dbReference>
<sequence length="1198" mass="131001">MWGLFRVLSKGSPVPSTPLAAVARRVVAAPTLGGALADAAVQSSLDLTGPGAVRPFVVHGLVERGRTVLAVTATSREAEDLVEELADLVDPDVVAYYPSWETLPHERLSPRSDTVGRRLAVLRRLRHPGTDAANGPLKVVVAPIRSLLQPQVTGLADIEPVELAPGDTRALDDVVRGLAGAAYTRVDMVERRGEFAVRGGIVDVFPPTEEHPLRVEFWGDDVEEIRSFSVADQRTLETVGRLWAPPCRELLLTDDVRRRAAELGQAHPQLLELTDKMAAGIAVEGMESLAPALVDSMELLVDLMPADTTVLVLDPERARTRAHDLVATSEEFLGASWAAAAGGGTAPIDLGAASYREIADVRLHALGLGHAWWTVSPFGIDTSDVPVDARTVGVPSRTLPTHPAEAYRGDLQQAVDDIRGWVTDGRDVVVVHAGHGPAERFVELLGENDIAARLVEEGDTAGPNVVTVTCGHLVHGIVDDEARVAVVTGDDLSGQKASTRDMRKMPARRKKQIDPLELKAGDYVVHEQHGVGRFVEMKQREIGGAVREYLVLEYGPSKRGGPNDMLYVPADTLDQVTRYVGGENPSLDRLGGGDWTKRKNKARRAVREIAAELIKLYAARQATRGHAYGPDTPWQRELEDAFPFTETVDQLTTVDEVKADMRSVVPMDRLVCGDVGYGKTEIAVRAAFKAVQEGKQVAVLVPTTLLVTQHLSTFSERMSGFPVVIKGLSRFQTDKEAKEVVAGLADGSIDVVVGTHRLLNPDIKVKDLGLIIVDEEQRFGVEHKEQMKRMRTSVDVLSMSATPIPRTLEMAVTGIREMSTITTPPEERHPVLTYVGAYEDRQVVAAVRRELLREGQVFYIHNRVQSIEKAAARIKELVPEARVATAHGQMNERQLEQVMLDFWEKRFDVLVCTTLVESGLDVSNANTMIIERSDTLGLSQLHQLRGRVGRSRERAYAYFLYPAEKPLTETAHERLATLAQHSDLGGGMAIAMKDLEIRGAGNLLGGEQSGHIADVGFDLYVRLVGEAVADFKGGAEEELAEVRIELPVDAHLPHDYIPSERLRLEIYKRLAEVRTDADVDEVRAELLDRYGNPPEVVESLLVVARFRARCRQAGVKEVTVAGKYVRFAPVDLPESRVVRLQRLHPKSVVKAPVSTILVPRPQGTGFPVRPVAGVALLEWARAVIDDVVDPPAPAPTKE</sequence>
<gene>
    <name evidence="9 12" type="primary">mfd</name>
    <name evidence="12" type="ORF">NYO98_11930</name>
</gene>
<evidence type="ECO:0000256" key="2">
    <source>
        <dbReference type="ARBA" id="ARBA00022741"/>
    </source>
</evidence>
<keyword evidence="13" id="KW-1185">Reference proteome</keyword>
<dbReference type="Gene3D" id="3.30.2060.10">
    <property type="entry name" value="Penicillin-binding protein 1b domain"/>
    <property type="match status" value="1"/>
</dbReference>
<dbReference type="PROSITE" id="PS51194">
    <property type="entry name" value="HELICASE_CTER"/>
    <property type="match status" value="1"/>
</dbReference>
<dbReference type="Gene3D" id="2.40.10.170">
    <property type="match status" value="1"/>
</dbReference>
<dbReference type="SMART" id="SM00487">
    <property type="entry name" value="DEXDc"/>
    <property type="match status" value="1"/>
</dbReference>
<keyword evidence="8 9" id="KW-0234">DNA repair</keyword>
<organism evidence="12 13">
    <name type="scientific">Nocardioides pini</name>
    <dbReference type="NCBI Taxonomy" id="2975053"/>
    <lineage>
        <taxon>Bacteria</taxon>
        <taxon>Bacillati</taxon>
        <taxon>Actinomycetota</taxon>
        <taxon>Actinomycetes</taxon>
        <taxon>Propionibacteriales</taxon>
        <taxon>Nocardioidaceae</taxon>
        <taxon>Nocardioides</taxon>
    </lineage>
</organism>
<evidence type="ECO:0000259" key="10">
    <source>
        <dbReference type="PROSITE" id="PS51192"/>
    </source>
</evidence>
<comment type="similarity">
    <text evidence="9">In the C-terminal section; belongs to the helicase family. RecG subfamily.</text>
</comment>
<dbReference type="HAMAP" id="MF_00969">
    <property type="entry name" value="TRCF"/>
    <property type="match status" value="1"/>
</dbReference>
<dbReference type="Gene3D" id="3.40.50.11180">
    <property type="match status" value="1"/>
</dbReference>
<feature type="domain" description="Helicase ATP-binding" evidence="10">
    <location>
        <begin position="660"/>
        <end position="821"/>
    </location>
</feature>
<dbReference type="InterPro" id="IPR003711">
    <property type="entry name" value="CarD-like/TRCF_RID"/>
</dbReference>
<dbReference type="PANTHER" id="PTHR47964">
    <property type="entry name" value="ATP-DEPENDENT DNA HELICASE HOMOLOG RECG, CHLOROPLASTIC"/>
    <property type="match status" value="1"/>
</dbReference>
<dbReference type="SUPFAM" id="SSF143517">
    <property type="entry name" value="TRCF domain-like"/>
    <property type="match status" value="1"/>
</dbReference>
<dbReference type="InterPro" id="IPR014001">
    <property type="entry name" value="Helicase_ATP-bd"/>
</dbReference>
<dbReference type="Pfam" id="PF02559">
    <property type="entry name" value="CarD_TRCF_RID"/>
    <property type="match status" value="1"/>
</dbReference>
<proteinExistence type="inferred from homology"/>
<keyword evidence="5" id="KW-0347">Helicase</keyword>
<dbReference type="SUPFAM" id="SSF52540">
    <property type="entry name" value="P-loop containing nucleoside triphosphate hydrolases"/>
    <property type="match status" value="4"/>
</dbReference>
<keyword evidence="6 9" id="KW-0067">ATP-binding</keyword>
<keyword evidence="2 9" id="KW-0547">Nucleotide-binding</keyword>
<evidence type="ECO:0000256" key="4">
    <source>
        <dbReference type="ARBA" id="ARBA00022801"/>
    </source>
</evidence>
<comment type="similarity">
    <text evidence="9">In the N-terminal section; belongs to the UvrB family.</text>
</comment>
<dbReference type="SUPFAM" id="SSF141259">
    <property type="entry name" value="CarD-like"/>
    <property type="match status" value="1"/>
</dbReference>
<dbReference type="InterPro" id="IPR037235">
    <property type="entry name" value="TRCF-like_C_D7"/>
</dbReference>
<dbReference type="InterPro" id="IPR027417">
    <property type="entry name" value="P-loop_NTPase"/>
</dbReference>